<proteinExistence type="inferred from homology"/>
<evidence type="ECO:0000313" key="3">
    <source>
        <dbReference type="EMBL" id="KFZ32545.1"/>
    </source>
</evidence>
<dbReference type="SUPFAM" id="SSF64307">
    <property type="entry name" value="SirA-like"/>
    <property type="match status" value="1"/>
</dbReference>
<accession>A0A094IXX5</accession>
<dbReference type="Gene3D" id="3.30.110.40">
    <property type="entry name" value="TusA-like domain"/>
    <property type="match status" value="1"/>
</dbReference>
<dbReference type="AlphaFoldDB" id="A0A094IXX5"/>
<reference evidence="3" key="1">
    <citation type="submission" date="2014-08" db="EMBL/GenBank/DDBJ databases">
        <title>Fullgenome sequencing of Anoxybacillus sp.25 isolate from Garga hot-spring Russia.</title>
        <authorList>
            <person name="Rozanov A.S."/>
            <person name="Kotenko A.V."/>
            <person name="Malup T.K."/>
            <person name="Peltek S.E."/>
        </authorList>
    </citation>
    <scope>NUCLEOTIDE SEQUENCE [LARGE SCALE GENOMIC DNA]</scope>
    <source>
        <strain evidence="3">25</strain>
    </source>
</reference>
<sequence>MERVDVMNVQATTLDACGLQCPGPIMKVYQTMEQLKDGDVLEVKATDPGFARDIQSWCKKRATRY</sequence>
<dbReference type="InterPro" id="IPR001455">
    <property type="entry name" value="TusA-like"/>
</dbReference>
<gene>
    <name evidence="3" type="ORF">JS44_02495</name>
</gene>
<protein>
    <recommendedName>
        <fullName evidence="2">UPF0033 domain-containing protein</fullName>
    </recommendedName>
</protein>
<dbReference type="Pfam" id="PF01206">
    <property type="entry name" value="TusA"/>
    <property type="match status" value="1"/>
</dbReference>
<dbReference type="PROSITE" id="PS01148">
    <property type="entry name" value="UPF0033"/>
    <property type="match status" value="1"/>
</dbReference>
<dbReference type="PANTHER" id="PTHR33279:SF2">
    <property type="entry name" value="SULFUR CARRIER PROTEIN TUSA"/>
    <property type="match status" value="1"/>
</dbReference>
<feature type="domain" description="UPF0033" evidence="2">
    <location>
        <begin position="14"/>
        <end position="38"/>
    </location>
</feature>
<dbReference type="PANTHER" id="PTHR33279">
    <property type="entry name" value="SULFUR CARRIER PROTEIN YEDF-RELATED"/>
    <property type="match status" value="1"/>
</dbReference>
<evidence type="ECO:0000256" key="1">
    <source>
        <dbReference type="ARBA" id="ARBA00008984"/>
    </source>
</evidence>
<dbReference type="InterPro" id="IPR036868">
    <property type="entry name" value="TusA-like_sf"/>
</dbReference>
<dbReference type="EMBL" id="JPZO01000013">
    <property type="protein sequence ID" value="KFZ32545.1"/>
    <property type="molecule type" value="Genomic_DNA"/>
</dbReference>
<comment type="similarity">
    <text evidence="1">Belongs to the sulfur carrier protein TusA family.</text>
</comment>
<name>A0A094IXX5_9BACL</name>
<organism evidence="3">
    <name type="scientific">Anoxybacillus flavithermus</name>
    <dbReference type="NCBI Taxonomy" id="33934"/>
    <lineage>
        <taxon>Bacteria</taxon>
        <taxon>Bacillati</taxon>
        <taxon>Bacillota</taxon>
        <taxon>Bacilli</taxon>
        <taxon>Bacillales</taxon>
        <taxon>Anoxybacillaceae</taxon>
        <taxon>Anoxybacillus</taxon>
    </lineage>
</organism>
<comment type="caution">
    <text evidence="3">The sequence shown here is derived from an EMBL/GenBank/DDBJ whole genome shotgun (WGS) entry which is preliminary data.</text>
</comment>
<evidence type="ECO:0000259" key="2">
    <source>
        <dbReference type="PROSITE" id="PS01148"/>
    </source>
</evidence>